<evidence type="ECO:0000256" key="2">
    <source>
        <dbReference type="PROSITE-ProRule" id="PRU00335"/>
    </source>
</evidence>
<dbReference type="InterPro" id="IPR009057">
    <property type="entry name" value="Homeodomain-like_sf"/>
</dbReference>
<dbReference type="GO" id="GO:0003677">
    <property type="term" value="F:DNA binding"/>
    <property type="evidence" value="ECO:0007669"/>
    <property type="project" value="UniProtKB-UniRule"/>
</dbReference>
<dbReference type="Proteomes" id="UP000532121">
    <property type="component" value="Unassembled WGS sequence"/>
</dbReference>
<dbReference type="Gene3D" id="1.10.357.10">
    <property type="entry name" value="Tetracycline Repressor, domain 2"/>
    <property type="match status" value="1"/>
</dbReference>
<proteinExistence type="predicted"/>
<evidence type="ECO:0000256" key="1">
    <source>
        <dbReference type="ARBA" id="ARBA00023125"/>
    </source>
</evidence>
<protein>
    <submittedName>
        <fullName evidence="4">TetR family transcriptional regulator</fullName>
    </submittedName>
</protein>
<comment type="caution">
    <text evidence="4">The sequence shown here is derived from an EMBL/GenBank/DDBJ whole genome shotgun (WGS) entry which is preliminary data.</text>
</comment>
<feature type="domain" description="HTH tetR-type" evidence="3">
    <location>
        <begin position="6"/>
        <end position="66"/>
    </location>
</feature>
<accession>A0A7X9LCC8</accession>
<dbReference type="PANTHER" id="PTHR43479">
    <property type="entry name" value="ACREF/ENVCD OPERON REPRESSOR-RELATED"/>
    <property type="match status" value="1"/>
</dbReference>
<dbReference type="PROSITE" id="PS50977">
    <property type="entry name" value="HTH_TETR_2"/>
    <property type="match status" value="1"/>
</dbReference>
<name>A0A7X9LCC8_STRRT</name>
<reference evidence="4 5" key="1">
    <citation type="submission" date="2020-04" db="EMBL/GenBank/DDBJ databases">
        <title>MicrobeNet Type strains.</title>
        <authorList>
            <person name="Nicholson A.C."/>
        </authorList>
    </citation>
    <scope>NUCLEOTIDE SEQUENCE [LARGE SCALE GENOMIC DNA]</scope>
    <source>
        <strain evidence="4 5">DSM 22768</strain>
    </source>
</reference>
<organism evidence="4 5">
    <name type="scientific">Streptococcus ratti</name>
    <dbReference type="NCBI Taxonomy" id="1341"/>
    <lineage>
        <taxon>Bacteria</taxon>
        <taxon>Bacillati</taxon>
        <taxon>Bacillota</taxon>
        <taxon>Bacilli</taxon>
        <taxon>Lactobacillales</taxon>
        <taxon>Streptococcaceae</taxon>
        <taxon>Streptococcus</taxon>
    </lineage>
</organism>
<dbReference type="InterPro" id="IPR001647">
    <property type="entry name" value="HTH_TetR"/>
</dbReference>
<dbReference type="SUPFAM" id="SSF46689">
    <property type="entry name" value="Homeodomain-like"/>
    <property type="match status" value="1"/>
</dbReference>
<dbReference type="InterPro" id="IPR050624">
    <property type="entry name" value="HTH-type_Tx_Regulator"/>
</dbReference>
<dbReference type="PANTHER" id="PTHR43479:SF11">
    <property type="entry name" value="ACREF_ENVCD OPERON REPRESSOR-RELATED"/>
    <property type="match status" value="1"/>
</dbReference>
<dbReference type="RefSeq" id="WP_003089181.1">
    <property type="nucleotide sequence ID" value="NZ_CP043405.1"/>
</dbReference>
<dbReference type="EMBL" id="JABASA010000004">
    <property type="protein sequence ID" value="NMD48603.1"/>
    <property type="molecule type" value="Genomic_DNA"/>
</dbReference>
<dbReference type="Pfam" id="PF00440">
    <property type="entry name" value="TetR_N"/>
    <property type="match status" value="1"/>
</dbReference>
<sequence length="185" mass="21584">MDRRIIKTKTSIKKAMLLCLASHYFSDITIDAICKEAQCSRSTFYAHYDNKKQVIDAISEEIIEQIRPYMKQTFEKPEEFMTVIDTLSSQLYQPQKDVIKLLMDPEFRDFGLEAHLLTLFKEQFLQRFSHVKGRTILAEMYAACVLCNIQSIVENRSTKESQLAIETLKTTIFQVLEEQNQAKKN</sequence>
<evidence type="ECO:0000313" key="4">
    <source>
        <dbReference type="EMBL" id="NMD48603.1"/>
    </source>
</evidence>
<feature type="DNA-binding region" description="H-T-H motif" evidence="2">
    <location>
        <begin position="29"/>
        <end position="48"/>
    </location>
</feature>
<dbReference type="AlphaFoldDB" id="A0A7X9LCC8"/>
<gene>
    <name evidence="4" type="ORF">HHO37_02680</name>
</gene>
<evidence type="ECO:0000313" key="5">
    <source>
        <dbReference type="Proteomes" id="UP000532121"/>
    </source>
</evidence>
<keyword evidence="1 2" id="KW-0238">DNA-binding</keyword>
<evidence type="ECO:0000259" key="3">
    <source>
        <dbReference type="PROSITE" id="PS50977"/>
    </source>
</evidence>